<evidence type="ECO:0000256" key="3">
    <source>
        <dbReference type="ARBA" id="ARBA00022801"/>
    </source>
</evidence>
<feature type="domain" description="Ubiquitin-like protease family profile" evidence="5">
    <location>
        <begin position="90"/>
        <end position="255"/>
    </location>
</feature>
<dbReference type="SUPFAM" id="SSF54001">
    <property type="entry name" value="Cysteine proteinases"/>
    <property type="match status" value="1"/>
</dbReference>
<sequence length="283" mass="31980">MEDAEQKSDEDQGNMEDAEQKSDEDQGNMECSSSICWNRGEEVLGCASCPRWLHYRCLGIPKGTLEQLGITWKCCSPQMSQSIIRLPVGFALTTDEIAQFQPGGCCTMDGINFFIFTQCRFNSTLVLNATTSQLFLNDISYAGHEEVHRRWNPFLGSTVEHVVVPVLHSEHWILLHYAVGERMVKCYDSLNTGKAMKTSYQQYICRFVKYFNGISRTFGFEPLNEVGIRVISQKCTQQTNGTDCGFAVMKNIHCIGQGLPTVYNEKEFAGVRRLLLQSTYGML</sequence>
<dbReference type="Pfam" id="PF02902">
    <property type="entry name" value="Peptidase_C48"/>
    <property type="match status" value="1"/>
</dbReference>
<reference evidence="6" key="1">
    <citation type="submission" date="2022-03" db="EMBL/GenBank/DDBJ databases">
        <authorList>
            <person name="Martin C."/>
        </authorList>
    </citation>
    <scope>NUCLEOTIDE SEQUENCE</scope>
</reference>
<dbReference type="Gene3D" id="3.40.395.10">
    <property type="entry name" value="Adenoviral Proteinase, Chain A"/>
    <property type="match status" value="1"/>
</dbReference>
<proteinExistence type="inferred from homology"/>
<comment type="caution">
    <text evidence="6">The sequence shown here is derived from an EMBL/GenBank/DDBJ whole genome shotgun (WGS) entry which is preliminary data.</text>
</comment>
<feature type="compositionally biased region" description="Basic and acidic residues" evidence="4">
    <location>
        <begin position="1"/>
        <end position="10"/>
    </location>
</feature>
<dbReference type="Gene3D" id="3.30.40.10">
    <property type="entry name" value="Zinc/RING finger domain, C3HC4 (zinc finger)"/>
    <property type="match status" value="1"/>
</dbReference>
<comment type="similarity">
    <text evidence="1">Belongs to the peptidase C48 family.</text>
</comment>
<dbReference type="Proteomes" id="UP000749559">
    <property type="component" value="Unassembled WGS sequence"/>
</dbReference>
<dbReference type="PROSITE" id="PS50600">
    <property type="entry name" value="ULP_PROTEASE"/>
    <property type="match status" value="1"/>
</dbReference>
<dbReference type="InterPro" id="IPR003653">
    <property type="entry name" value="Peptidase_C48_C"/>
</dbReference>
<dbReference type="InterPro" id="IPR013083">
    <property type="entry name" value="Znf_RING/FYVE/PHD"/>
</dbReference>
<dbReference type="InterPro" id="IPR011011">
    <property type="entry name" value="Znf_FYVE_PHD"/>
</dbReference>
<accession>A0A8S4PCU3</accession>
<dbReference type="EMBL" id="CAIIXF020000008">
    <property type="protein sequence ID" value="CAH1791527.1"/>
    <property type="molecule type" value="Genomic_DNA"/>
</dbReference>
<keyword evidence="7" id="KW-1185">Reference proteome</keyword>
<evidence type="ECO:0000259" key="5">
    <source>
        <dbReference type="PROSITE" id="PS50600"/>
    </source>
</evidence>
<dbReference type="GO" id="GO:0006508">
    <property type="term" value="P:proteolysis"/>
    <property type="evidence" value="ECO:0007669"/>
    <property type="project" value="UniProtKB-KW"/>
</dbReference>
<evidence type="ECO:0000256" key="1">
    <source>
        <dbReference type="ARBA" id="ARBA00005234"/>
    </source>
</evidence>
<gene>
    <name evidence="6" type="ORF">OFUS_LOCUS16603</name>
</gene>
<evidence type="ECO:0000256" key="4">
    <source>
        <dbReference type="SAM" id="MobiDB-lite"/>
    </source>
</evidence>
<evidence type="ECO:0000256" key="2">
    <source>
        <dbReference type="ARBA" id="ARBA00022670"/>
    </source>
</evidence>
<name>A0A8S4PCU3_OWEFU</name>
<dbReference type="GO" id="GO:0008234">
    <property type="term" value="F:cysteine-type peptidase activity"/>
    <property type="evidence" value="ECO:0007669"/>
    <property type="project" value="InterPro"/>
</dbReference>
<dbReference type="InterPro" id="IPR038765">
    <property type="entry name" value="Papain-like_cys_pep_sf"/>
</dbReference>
<dbReference type="SUPFAM" id="SSF57903">
    <property type="entry name" value="FYVE/PHD zinc finger"/>
    <property type="match status" value="1"/>
</dbReference>
<evidence type="ECO:0000313" key="7">
    <source>
        <dbReference type="Proteomes" id="UP000749559"/>
    </source>
</evidence>
<organism evidence="6 7">
    <name type="scientific">Owenia fusiformis</name>
    <name type="common">Polychaete worm</name>
    <dbReference type="NCBI Taxonomy" id="6347"/>
    <lineage>
        <taxon>Eukaryota</taxon>
        <taxon>Metazoa</taxon>
        <taxon>Spiralia</taxon>
        <taxon>Lophotrochozoa</taxon>
        <taxon>Annelida</taxon>
        <taxon>Polychaeta</taxon>
        <taxon>Sedentaria</taxon>
        <taxon>Canalipalpata</taxon>
        <taxon>Sabellida</taxon>
        <taxon>Oweniida</taxon>
        <taxon>Oweniidae</taxon>
        <taxon>Owenia</taxon>
    </lineage>
</organism>
<keyword evidence="3" id="KW-0378">Hydrolase</keyword>
<keyword evidence="2" id="KW-0645">Protease</keyword>
<dbReference type="AlphaFoldDB" id="A0A8S4PCU3"/>
<evidence type="ECO:0000313" key="6">
    <source>
        <dbReference type="EMBL" id="CAH1791527.1"/>
    </source>
</evidence>
<feature type="region of interest" description="Disordered" evidence="4">
    <location>
        <begin position="1"/>
        <end position="28"/>
    </location>
</feature>
<protein>
    <recommendedName>
        <fullName evidence="5">Ubiquitin-like protease family profile domain-containing protein</fullName>
    </recommendedName>
</protein>